<accession>A0A840EFU0</accession>
<dbReference type="GO" id="GO:0003677">
    <property type="term" value="F:DNA binding"/>
    <property type="evidence" value="ECO:0007669"/>
    <property type="project" value="InterPro"/>
</dbReference>
<evidence type="ECO:0000313" key="3">
    <source>
        <dbReference type="EMBL" id="MBB4080788.1"/>
    </source>
</evidence>
<proteinExistence type="predicted"/>
<dbReference type="NCBIfam" id="NF033580">
    <property type="entry name" value="transpos_IS5_3"/>
    <property type="match status" value="1"/>
</dbReference>
<dbReference type="AlphaFoldDB" id="A0A840EFU0"/>
<dbReference type="GO" id="GO:0006313">
    <property type="term" value="P:DNA transposition"/>
    <property type="evidence" value="ECO:0007669"/>
    <property type="project" value="InterPro"/>
</dbReference>
<dbReference type="Pfam" id="PF13340">
    <property type="entry name" value="DUF4096"/>
    <property type="match status" value="1"/>
</dbReference>
<dbReference type="GO" id="GO:0004803">
    <property type="term" value="F:transposase activity"/>
    <property type="evidence" value="ECO:0007669"/>
    <property type="project" value="InterPro"/>
</dbReference>
<dbReference type="InterPro" id="IPR002559">
    <property type="entry name" value="Transposase_11"/>
</dbReference>
<feature type="domain" description="Insertion element IS402-like" evidence="2">
    <location>
        <begin position="8"/>
        <end position="76"/>
    </location>
</feature>
<dbReference type="Proteomes" id="UP000576209">
    <property type="component" value="Unassembled WGS sequence"/>
</dbReference>
<dbReference type="Pfam" id="PF01609">
    <property type="entry name" value="DDE_Tnp_1"/>
    <property type="match status" value="1"/>
</dbReference>
<organism evidence="3 4">
    <name type="scientific">Neolewinella aquimaris</name>
    <dbReference type="NCBI Taxonomy" id="1835722"/>
    <lineage>
        <taxon>Bacteria</taxon>
        <taxon>Pseudomonadati</taxon>
        <taxon>Bacteroidota</taxon>
        <taxon>Saprospiria</taxon>
        <taxon>Saprospirales</taxon>
        <taxon>Lewinellaceae</taxon>
        <taxon>Neolewinella</taxon>
    </lineage>
</organism>
<sequence>MTQQYARLTDSQWDEVKAYLPISRRRKHDLRAVFDAILWLTRTGCQWRNLDRQFPPWKVVHYYFSKWSRDHTLETLNDAVNRRERDLLPERQTTPSLLLVDAQSVRLLPRIGQDRGTDGGKWINGRKRSILTDTRGRIWRVEVHAANVHDGVAGLDLIYPDFTGQLPRATKLLADSAYAGQFAQTMTRLDRVVFECPVRDPAQRGFVVEAQRWVVERTFAWWNWYRRIVKDYERTVENSAGFVLVANIQLVLSSITNLSPYNF</sequence>
<dbReference type="InterPro" id="IPR025161">
    <property type="entry name" value="IS402-like_dom"/>
</dbReference>
<comment type="caution">
    <text evidence="3">The sequence shown here is derived from an EMBL/GenBank/DDBJ whole genome shotgun (WGS) entry which is preliminary data.</text>
</comment>
<dbReference type="PANTHER" id="PTHR30007">
    <property type="entry name" value="PHP DOMAIN PROTEIN"/>
    <property type="match status" value="1"/>
</dbReference>
<reference evidence="3 4" key="1">
    <citation type="submission" date="2020-08" db="EMBL/GenBank/DDBJ databases">
        <title>Genomic Encyclopedia of Type Strains, Phase IV (KMG-IV): sequencing the most valuable type-strain genomes for metagenomic binning, comparative biology and taxonomic classification.</title>
        <authorList>
            <person name="Goeker M."/>
        </authorList>
    </citation>
    <scope>NUCLEOTIDE SEQUENCE [LARGE SCALE GENOMIC DNA]</scope>
    <source>
        <strain evidence="3 4">DSM 105137</strain>
    </source>
</reference>
<evidence type="ECO:0000313" key="4">
    <source>
        <dbReference type="Proteomes" id="UP000576209"/>
    </source>
</evidence>
<keyword evidence="4" id="KW-1185">Reference proteome</keyword>
<dbReference type="PANTHER" id="PTHR30007:SF0">
    <property type="entry name" value="TRANSPOSASE"/>
    <property type="match status" value="1"/>
</dbReference>
<gene>
    <name evidence="3" type="ORF">GGR28_003423</name>
</gene>
<dbReference type="EMBL" id="JACIFF010000009">
    <property type="protein sequence ID" value="MBB4080788.1"/>
    <property type="molecule type" value="Genomic_DNA"/>
</dbReference>
<feature type="domain" description="Transposase IS4-like" evidence="1">
    <location>
        <begin position="94"/>
        <end position="245"/>
    </location>
</feature>
<name>A0A840EFU0_9BACT</name>
<evidence type="ECO:0000259" key="2">
    <source>
        <dbReference type="Pfam" id="PF13340"/>
    </source>
</evidence>
<dbReference type="RefSeq" id="WP_183497008.1">
    <property type="nucleotide sequence ID" value="NZ_JACIFF010000009.1"/>
</dbReference>
<evidence type="ECO:0000259" key="1">
    <source>
        <dbReference type="Pfam" id="PF01609"/>
    </source>
</evidence>
<protein>
    <submittedName>
        <fullName evidence="3">Transposase</fullName>
    </submittedName>
</protein>